<comment type="caution">
    <text evidence="3">The sequence shown here is derived from an EMBL/GenBank/DDBJ whole genome shotgun (WGS) entry which is preliminary data.</text>
</comment>
<feature type="compositionally biased region" description="Basic and acidic residues" evidence="1">
    <location>
        <begin position="54"/>
        <end position="66"/>
    </location>
</feature>
<evidence type="ECO:0000313" key="4">
    <source>
        <dbReference type="Proteomes" id="UP001281761"/>
    </source>
</evidence>
<evidence type="ECO:0000313" key="3">
    <source>
        <dbReference type="EMBL" id="KAK2945333.1"/>
    </source>
</evidence>
<sequence>MHFDFQPTVPSVIRLALGIITFLTKSGMILLFSSLREKNRDADQIRRRKRASGYRREDTQEGDKRTSTGQQTPCRLLVLANHLLLFVEDLPLRVSTSIALTVLVNIASIVMFLSSSVQTNPSDAFTQTQDDIIVLIIVTSGIMEPLASSPDSDEPETDEERHYHRIHICQCVIWKGYQTEKKMEQEYDKENNAILSKFGNLMLAEDIFPTITHTIEQFMATSQPSLSLTRTLTSVVTVLCNLTAHRNVVTSLHAKFEKSIEMLVGVEYMVQEMHDDFDDDSSNASHDDLEELLKAIEGANLDHLELGDGLYEELKPNSTLTNTVTFGFSLNQTAMAPAHLTAADSQAMKMGEMLSSRVWICILSIMSAD</sequence>
<feature type="transmembrane region" description="Helical" evidence="2">
    <location>
        <begin position="12"/>
        <end position="32"/>
    </location>
</feature>
<accession>A0ABQ9X164</accession>
<gene>
    <name evidence="3" type="ORF">BLNAU_19722</name>
</gene>
<keyword evidence="4" id="KW-1185">Reference proteome</keyword>
<evidence type="ECO:0000256" key="2">
    <source>
        <dbReference type="SAM" id="Phobius"/>
    </source>
</evidence>
<feature type="region of interest" description="Disordered" evidence="1">
    <location>
        <begin position="43"/>
        <end position="69"/>
    </location>
</feature>
<dbReference type="Proteomes" id="UP001281761">
    <property type="component" value="Unassembled WGS sequence"/>
</dbReference>
<evidence type="ECO:0000256" key="1">
    <source>
        <dbReference type="SAM" id="MobiDB-lite"/>
    </source>
</evidence>
<protein>
    <submittedName>
        <fullName evidence="3">Uncharacterized protein</fullName>
    </submittedName>
</protein>
<proteinExistence type="predicted"/>
<organism evidence="3 4">
    <name type="scientific">Blattamonas nauphoetae</name>
    <dbReference type="NCBI Taxonomy" id="2049346"/>
    <lineage>
        <taxon>Eukaryota</taxon>
        <taxon>Metamonada</taxon>
        <taxon>Preaxostyla</taxon>
        <taxon>Oxymonadida</taxon>
        <taxon>Blattamonas</taxon>
    </lineage>
</organism>
<feature type="transmembrane region" description="Helical" evidence="2">
    <location>
        <begin position="92"/>
        <end position="113"/>
    </location>
</feature>
<keyword evidence="2" id="KW-0812">Transmembrane</keyword>
<reference evidence="3 4" key="1">
    <citation type="journal article" date="2022" name="bioRxiv">
        <title>Genomics of Preaxostyla Flagellates Illuminates Evolutionary Transitions and the Path Towards Mitochondrial Loss.</title>
        <authorList>
            <person name="Novak L.V.F."/>
            <person name="Treitli S.C."/>
            <person name="Pyrih J."/>
            <person name="Halakuc P."/>
            <person name="Pipaliya S.V."/>
            <person name="Vacek V."/>
            <person name="Brzon O."/>
            <person name="Soukal P."/>
            <person name="Eme L."/>
            <person name="Dacks J.B."/>
            <person name="Karnkowska A."/>
            <person name="Elias M."/>
            <person name="Hampl V."/>
        </authorList>
    </citation>
    <scope>NUCLEOTIDE SEQUENCE [LARGE SCALE GENOMIC DNA]</scope>
    <source>
        <strain evidence="3">NAU3</strain>
        <tissue evidence="3">Gut</tissue>
    </source>
</reference>
<keyword evidence="2" id="KW-0472">Membrane</keyword>
<keyword evidence="2" id="KW-1133">Transmembrane helix</keyword>
<name>A0ABQ9X164_9EUKA</name>
<dbReference type="EMBL" id="JARBJD010000264">
    <property type="protein sequence ID" value="KAK2945333.1"/>
    <property type="molecule type" value="Genomic_DNA"/>
</dbReference>